<reference evidence="1" key="1">
    <citation type="journal article" date="2020" name="Nature">
        <title>Giant virus diversity and host interactions through global metagenomics.</title>
        <authorList>
            <person name="Schulz F."/>
            <person name="Roux S."/>
            <person name="Paez-Espino D."/>
            <person name="Jungbluth S."/>
            <person name="Walsh D.A."/>
            <person name="Denef V.J."/>
            <person name="McMahon K.D."/>
            <person name="Konstantinidis K.T."/>
            <person name="Eloe-Fadrosh E.A."/>
            <person name="Kyrpides N.C."/>
            <person name="Woyke T."/>
        </authorList>
    </citation>
    <scope>NUCLEOTIDE SEQUENCE</scope>
    <source>
        <strain evidence="1">GVMAG-S-3300013093-109</strain>
    </source>
</reference>
<proteinExistence type="predicted"/>
<accession>A0A6C0KTA9</accession>
<protein>
    <submittedName>
        <fullName evidence="1">Uncharacterized protein</fullName>
    </submittedName>
</protein>
<dbReference type="AlphaFoldDB" id="A0A6C0KTA9"/>
<dbReference type="EMBL" id="MN740968">
    <property type="protein sequence ID" value="QHU20386.1"/>
    <property type="molecule type" value="Genomic_DNA"/>
</dbReference>
<name>A0A6C0KTA9_9ZZZZ</name>
<organism evidence="1">
    <name type="scientific">viral metagenome</name>
    <dbReference type="NCBI Taxonomy" id="1070528"/>
    <lineage>
        <taxon>unclassified sequences</taxon>
        <taxon>metagenomes</taxon>
        <taxon>organismal metagenomes</taxon>
    </lineage>
</organism>
<evidence type="ECO:0000313" key="1">
    <source>
        <dbReference type="EMBL" id="QHU20386.1"/>
    </source>
</evidence>
<sequence>MGQSSSEPEPEHLTWKIISDKQIGNAILQTAEDKDHYLKECHLHKSNSLARRSQSYSANSMNEKEYYQRILEKAMELIPRRLKMELREIAIISLMPSADGGMPHTRPSSIICFPNPKQMLSTSTLIHELWHIHQRLYIEKWAKTFETMGWSKWNGALPKALDTHRRFNPDTIDCPLWIFHNRWVPVPIFKDVMRPEMGEVFMWFYDAQDMVRVTSIPLELQTEYPNMPASAYEHPREITAYLLADHDKYLASPGFLHLLDAIGHLSIIP</sequence>